<evidence type="ECO:0000256" key="8">
    <source>
        <dbReference type="ARBA" id="ARBA00023146"/>
    </source>
</evidence>
<keyword evidence="5" id="KW-0067">ATP-binding</keyword>
<reference evidence="10" key="1">
    <citation type="submission" date="2023-05" db="EMBL/GenBank/DDBJ databases">
        <title>Cataloging the Phylogenetic Diversity of Human Bladder Bacteria.</title>
        <authorList>
            <person name="Du J."/>
        </authorList>
    </citation>
    <scope>NUCLEOTIDE SEQUENCE</scope>
    <source>
        <strain evidence="10">UMB0765</strain>
    </source>
</reference>
<dbReference type="GO" id="GO:0005524">
    <property type="term" value="F:ATP binding"/>
    <property type="evidence" value="ECO:0007669"/>
    <property type="project" value="UniProtKB-KW"/>
</dbReference>
<keyword evidence="4" id="KW-0547">Nucleotide-binding</keyword>
<dbReference type="EMBL" id="JASOPU010000398">
    <property type="protein sequence ID" value="MDK7294310.1"/>
    <property type="molecule type" value="Genomic_DNA"/>
</dbReference>
<dbReference type="GO" id="GO:0000049">
    <property type="term" value="F:tRNA binding"/>
    <property type="evidence" value="ECO:0007669"/>
    <property type="project" value="UniProtKB-KW"/>
</dbReference>
<feature type="domain" description="Alanyl-transfer RNA synthetases family profile" evidence="9">
    <location>
        <begin position="1"/>
        <end position="84"/>
    </location>
</feature>
<dbReference type="PANTHER" id="PTHR11777:SF9">
    <property type="entry name" value="ALANINE--TRNA LIGASE, CYTOPLASMIC"/>
    <property type="match status" value="1"/>
</dbReference>
<dbReference type="GO" id="GO:0005829">
    <property type="term" value="C:cytosol"/>
    <property type="evidence" value="ECO:0007669"/>
    <property type="project" value="TreeGrafter"/>
</dbReference>
<dbReference type="InterPro" id="IPR018162">
    <property type="entry name" value="Ala-tRNA-ligase_IIc_anticod-bd"/>
</dbReference>
<dbReference type="PROSITE" id="PS50860">
    <property type="entry name" value="AA_TRNA_LIGASE_II_ALA"/>
    <property type="match status" value="1"/>
</dbReference>
<keyword evidence="8" id="KW-0030">Aminoacyl-tRNA synthetase</keyword>
<evidence type="ECO:0000256" key="3">
    <source>
        <dbReference type="ARBA" id="ARBA00022598"/>
    </source>
</evidence>
<dbReference type="PRINTS" id="PR00980">
    <property type="entry name" value="TRNASYNTHALA"/>
</dbReference>
<dbReference type="GO" id="GO:0006419">
    <property type="term" value="P:alanyl-tRNA aminoacylation"/>
    <property type="evidence" value="ECO:0007669"/>
    <property type="project" value="InterPro"/>
</dbReference>
<dbReference type="GO" id="GO:0004813">
    <property type="term" value="F:alanine-tRNA ligase activity"/>
    <property type="evidence" value="ECO:0007669"/>
    <property type="project" value="InterPro"/>
</dbReference>
<sequence>MGLERIASVLQETPTNFETDLLFPLIKEVEKLSDGKKYGESKETDTAMKVIADHIRAVSFAVGDNALPSNEDRGYILRRLIRRS</sequence>
<evidence type="ECO:0000313" key="10">
    <source>
        <dbReference type="EMBL" id="MDK7294310.1"/>
    </source>
</evidence>
<evidence type="ECO:0000313" key="11">
    <source>
        <dbReference type="Proteomes" id="UP001237917"/>
    </source>
</evidence>
<dbReference type="InterPro" id="IPR018165">
    <property type="entry name" value="Ala-tRNA-synth_IIc_core"/>
</dbReference>
<evidence type="ECO:0000256" key="7">
    <source>
        <dbReference type="ARBA" id="ARBA00022917"/>
    </source>
</evidence>
<dbReference type="InterPro" id="IPR002318">
    <property type="entry name" value="Ala-tRNA-lgiase_IIc"/>
</dbReference>
<keyword evidence="7" id="KW-0648">Protein biosynthesis</keyword>
<comment type="caution">
    <text evidence="10">The sequence shown here is derived from an EMBL/GenBank/DDBJ whole genome shotgun (WGS) entry which is preliminary data.</text>
</comment>
<gene>
    <name evidence="10" type="ORF">QP487_12905</name>
</gene>
<dbReference type="Proteomes" id="UP001237917">
    <property type="component" value="Unassembled WGS sequence"/>
</dbReference>
<dbReference type="InterPro" id="IPR050058">
    <property type="entry name" value="Ala-tRNA_ligase"/>
</dbReference>
<dbReference type="RefSeq" id="WP_285362664.1">
    <property type="nucleotide sequence ID" value="NZ_JASOPU010000398.1"/>
</dbReference>
<keyword evidence="6" id="KW-0694">RNA-binding</keyword>
<feature type="non-terminal residue" evidence="10">
    <location>
        <position position="1"/>
    </location>
</feature>
<evidence type="ECO:0000259" key="9">
    <source>
        <dbReference type="PROSITE" id="PS50860"/>
    </source>
</evidence>
<evidence type="ECO:0000256" key="5">
    <source>
        <dbReference type="ARBA" id="ARBA00022840"/>
    </source>
</evidence>
<proteinExistence type="inferred from homology"/>
<feature type="non-terminal residue" evidence="10">
    <location>
        <position position="84"/>
    </location>
</feature>
<dbReference type="Pfam" id="PF01411">
    <property type="entry name" value="tRNA-synt_2c"/>
    <property type="match status" value="1"/>
</dbReference>
<evidence type="ECO:0000256" key="1">
    <source>
        <dbReference type="ARBA" id="ARBA00008226"/>
    </source>
</evidence>
<evidence type="ECO:0000256" key="4">
    <source>
        <dbReference type="ARBA" id="ARBA00022741"/>
    </source>
</evidence>
<evidence type="ECO:0000256" key="2">
    <source>
        <dbReference type="ARBA" id="ARBA00022555"/>
    </source>
</evidence>
<comment type="similarity">
    <text evidence="1">Belongs to the class-II aminoacyl-tRNA synthetase family.</text>
</comment>
<protein>
    <submittedName>
        <fullName evidence="10">Alanine--tRNA ligase-related protein</fullName>
    </submittedName>
</protein>
<dbReference type="InterPro" id="IPR018164">
    <property type="entry name" value="Ala-tRNA-synth_IIc_N"/>
</dbReference>
<dbReference type="GO" id="GO:0002161">
    <property type="term" value="F:aminoacyl-tRNA deacylase activity"/>
    <property type="evidence" value="ECO:0007669"/>
    <property type="project" value="TreeGrafter"/>
</dbReference>
<dbReference type="SUPFAM" id="SSF101353">
    <property type="entry name" value="Putative anticodon-binding domain of alanyl-tRNA synthetase (AlaRS)"/>
    <property type="match status" value="1"/>
</dbReference>
<dbReference type="PANTHER" id="PTHR11777">
    <property type="entry name" value="ALANYL-TRNA SYNTHETASE"/>
    <property type="match status" value="1"/>
</dbReference>
<dbReference type="AlphaFoldDB" id="A0AAW6YQB6"/>
<keyword evidence="3 10" id="KW-0436">Ligase</keyword>
<keyword evidence="2" id="KW-0820">tRNA-binding</keyword>
<evidence type="ECO:0000256" key="6">
    <source>
        <dbReference type="ARBA" id="ARBA00022884"/>
    </source>
</evidence>
<accession>A0AAW6YQB6</accession>
<name>A0AAW6YQB6_9STRE</name>
<organism evidence="10 11">
    <name type="scientific">Streptococcus pasteurianus</name>
    <dbReference type="NCBI Taxonomy" id="197614"/>
    <lineage>
        <taxon>Bacteria</taxon>
        <taxon>Bacillati</taxon>
        <taxon>Bacillota</taxon>
        <taxon>Bacilli</taxon>
        <taxon>Lactobacillales</taxon>
        <taxon>Streptococcaceae</taxon>
        <taxon>Streptococcus</taxon>
    </lineage>
</organism>